<dbReference type="SMART" id="SM00595">
    <property type="entry name" value="MADF"/>
    <property type="match status" value="1"/>
</dbReference>
<feature type="region of interest" description="Disordered" evidence="1">
    <location>
        <begin position="295"/>
        <end position="316"/>
    </location>
</feature>
<proteinExistence type="predicted"/>
<dbReference type="Pfam" id="PF13837">
    <property type="entry name" value="Myb_DNA-bind_4"/>
    <property type="match status" value="1"/>
</dbReference>
<dbReference type="FunFam" id="1.10.10.60:FF:000152">
    <property type="entry name" value="Trihelix transcription factor ASIL2"/>
    <property type="match status" value="1"/>
</dbReference>
<dbReference type="Gene3D" id="1.10.10.60">
    <property type="entry name" value="Homeodomain-like"/>
    <property type="match status" value="1"/>
</dbReference>
<reference evidence="3" key="1">
    <citation type="submission" date="2019-05" db="EMBL/GenBank/DDBJ databases">
        <title>The de novo reference genome and transcriptome assemblies of the wild tomato species Solanum chilense.</title>
        <authorList>
            <person name="Stam R."/>
            <person name="Nosenko T."/>
            <person name="Hoerger A.C."/>
            <person name="Stephan W."/>
            <person name="Seidel M.A."/>
            <person name="Kuhn J.M.M."/>
            <person name="Haberer G."/>
            <person name="Tellier A."/>
        </authorList>
    </citation>
    <scope>NUCLEOTIDE SEQUENCE</scope>
    <source>
        <tissue evidence="3">Mature leaves</tissue>
    </source>
</reference>
<dbReference type="PANTHER" id="PTHR31307">
    <property type="entry name" value="TRIHELIX TRANSCRIPTION FACTOR ASIL2"/>
    <property type="match status" value="1"/>
</dbReference>
<dbReference type="InterPro" id="IPR001005">
    <property type="entry name" value="SANT/Myb"/>
</dbReference>
<evidence type="ECO:0000259" key="2">
    <source>
        <dbReference type="PROSITE" id="PS50090"/>
    </source>
</evidence>
<dbReference type="InterPro" id="IPR044822">
    <property type="entry name" value="Myb_DNA-bind_4"/>
</dbReference>
<dbReference type="PANTHER" id="PTHR31307:SF43">
    <property type="entry name" value="TRIHELIX TRANSCRIPTION FACTOR ASIL2-LIKE"/>
    <property type="match status" value="1"/>
</dbReference>
<organism evidence="3">
    <name type="scientific">Solanum chilense</name>
    <name type="common">Tomato</name>
    <name type="synonym">Lycopersicon chilense</name>
    <dbReference type="NCBI Taxonomy" id="4083"/>
    <lineage>
        <taxon>Eukaryota</taxon>
        <taxon>Viridiplantae</taxon>
        <taxon>Streptophyta</taxon>
        <taxon>Embryophyta</taxon>
        <taxon>Tracheophyta</taxon>
        <taxon>Spermatophyta</taxon>
        <taxon>Magnoliopsida</taxon>
        <taxon>eudicotyledons</taxon>
        <taxon>Gunneridae</taxon>
        <taxon>Pentapetalae</taxon>
        <taxon>asterids</taxon>
        <taxon>lamiids</taxon>
        <taxon>Solanales</taxon>
        <taxon>Solanaceae</taxon>
        <taxon>Solanoideae</taxon>
        <taxon>Solaneae</taxon>
        <taxon>Solanum</taxon>
        <taxon>Solanum subgen. Lycopersicon</taxon>
    </lineage>
</organism>
<gene>
    <name evidence="3" type="ORF">EJD97_002162</name>
</gene>
<protein>
    <recommendedName>
        <fullName evidence="2">Myb-like domain-containing protein</fullName>
    </recommendedName>
</protein>
<feature type="domain" description="Myb-like" evidence="2">
    <location>
        <begin position="33"/>
        <end position="93"/>
    </location>
</feature>
<name>A0A6N2ANK7_SOLCI</name>
<evidence type="ECO:0000256" key="1">
    <source>
        <dbReference type="SAM" id="MobiDB-lite"/>
    </source>
</evidence>
<dbReference type="InterPro" id="IPR044823">
    <property type="entry name" value="ASIL1/2-like"/>
</dbReference>
<comment type="caution">
    <text evidence="3">The sequence shown here is derived from an EMBL/GenBank/DDBJ whole genome shotgun (WGS) entry which is preliminary data.</text>
</comment>
<sequence>MSSNVDSTVVVAEDAVPEEKPPPPVRRFPPPCWTQEETLALIEAYRERWYALRRGYLRTADWDAVAATVTSRCPDASPAKTSAQCRHKMEKLRQRYRAEKQRSLSCPTGRFFSSWFFFDNMDAMENGTTVAAIRSNNQQIAEKQQAVTAVSGDGYALKTMMDQNFLKLKINQKNGIDSPPNFMFNHALAATKSEKINFATRIPNGYCSYMDMGSNKQEHPHDVEFSSGYRMKNGISMKAKRTGRIIGDVNGFDQGGIRGGGNFVMNPNFDCDEGSEYNGSNASDGFHIRNMGVSSSRRSYNSGNVEQQPNLDSRFSPGLSKFGKKGGGGGGGGVGMKRGRDPVEEMVLSIKLLGEGFMKMEKMKMEMAKEVEQMRMEMEMKRNEMILESQKQIVEAFVKVLGEVHKNKNAKPES</sequence>
<accession>A0A6N2ANK7</accession>
<feature type="compositionally biased region" description="Polar residues" evidence="1">
    <location>
        <begin position="295"/>
        <end position="313"/>
    </location>
</feature>
<dbReference type="EMBL" id="RXGB01012496">
    <property type="protein sequence ID" value="TMW83308.1"/>
    <property type="molecule type" value="Genomic_DNA"/>
</dbReference>
<feature type="region of interest" description="Disordered" evidence="1">
    <location>
        <begin position="1"/>
        <end position="29"/>
    </location>
</feature>
<evidence type="ECO:0000313" key="3">
    <source>
        <dbReference type="EMBL" id="TMW83308.1"/>
    </source>
</evidence>
<dbReference type="PROSITE" id="PS50090">
    <property type="entry name" value="MYB_LIKE"/>
    <property type="match status" value="1"/>
</dbReference>
<dbReference type="AlphaFoldDB" id="A0A6N2ANK7"/>